<dbReference type="InterPro" id="IPR036318">
    <property type="entry name" value="FAD-bd_PCMH-like_sf"/>
</dbReference>
<dbReference type="PANTHER" id="PTHR42973:SF39">
    <property type="entry name" value="FAD-BINDING PCMH-TYPE DOMAIN-CONTAINING PROTEIN"/>
    <property type="match status" value="1"/>
</dbReference>
<keyword evidence="8" id="KW-1185">Reference proteome</keyword>
<dbReference type="RefSeq" id="WP_066545022.1">
    <property type="nucleotide sequence ID" value="NZ_MASJ01000014.1"/>
</dbReference>
<keyword evidence="5" id="KW-0560">Oxidoreductase</keyword>
<evidence type="ECO:0000313" key="8">
    <source>
        <dbReference type="Proteomes" id="UP000093199"/>
    </source>
</evidence>
<dbReference type="STRING" id="33978.A6M13_13510"/>
<name>A0A1C0YE48_9BACL</name>
<evidence type="ECO:0000256" key="4">
    <source>
        <dbReference type="ARBA" id="ARBA00022827"/>
    </source>
</evidence>
<dbReference type="PROSITE" id="PS00862">
    <property type="entry name" value="OX2_COVAL_FAD"/>
    <property type="match status" value="1"/>
</dbReference>
<feature type="domain" description="FAD-binding PCMH-type" evidence="6">
    <location>
        <begin position="33"/>
        <end position="203"/>
    </location>
</feature>
<dbReference type="InterPro" id="IPR012951">
    <property type="entry name" value="BBE"/>
</dbReference>
<evidence type="ECO:0000259" key="6">
    <source>
        <dbReference type="PROSITE" id="PS51387"/>
    </source>
</evidence>
<evidence type="ECO:0000256" key="2">
    <source>
        <dbReference type="ARBA" id="ARBA00005466"/>
    </source>
</evidence>
<dbReference type="Proteomes" id="UP000093199">
    <property type="component" value="Unassembled WGS sequence"/>
</dbReference>
<dbReference type="AlphaFoldDB" id="A0A1C0YE48"/>
<dbReference type="InterPro" id="IPR016166">
    <property type="entry name" value="FAD-bd_PCMH"/>
</dbReference>
<dbReference type="Gene3D" id="3.40.462.20">
    <property type="match status" value="1"/>
</dbReference>
<dbReference type="InterPro" id="IPR016169">
    <property type="entry name" value="FAD-bd_PCMH_sub2"/>
</dbReference>
<dbReference type="PANTHER" id="PTHR42973">
    <property type="entry name" value="BINDING OXIDOREDUCTASE, PUTATIVE (AFU_ORTHOLOGUE AFUA_1G17690)-RELATED"/>
    <property type="match status" value="1"/>
</dbReference>
<sequence length="455" mass="48791">MSNLPQLHSSSSTIVYPNDLQYEEKRQIWNSAIDKTPAAIAVCVTEQDVIAAVQLAKQQQWPIAIRSGGHHIGGFAMCDEGFVIDVQQLKEIDIDTAKQTVTIGAGVLAGELNAATQQHGLAVPLGTASTTGVSGVALGGGIGYLRGRYALTCDNLVAARIVTADGTCLVVNEQENADLLWALKGGGGNFGVVTSLTFQAHPIGTDVFAVDVLYDFADAATVFERAQAFIAQADDATVAVNMTVAVLLPAPFLPDFLHFKKVIMVVALYNGDVQLGEAATQPLRQLATPIVDQSGVMPFLQLQQKLDVMIPPRVNCYGTSLYFDDLTPAAQQALISVATTSPIPSTLIQLWSLGGAVNRVASDATAFAVRDAKYVLLVDAMAMNGEDEACQAWLRDLEQALRTVSNGTPYINGIVADDTVVARAYRQNKDKLIDIKTKYDPHNTFRFNHNFVPKA</sequence>
<dbReference type="OrthoDB" id="545125at2"/>
<comment type="similarity">
    <text evidence="2">Belongs to the oxygen-dependent FAD-linked oxidoreductase family.</text>
</comment>
<proteinExistence type="inferred from homology"/>
<gene>
    <name evidence="7" type="ORF">A6M13_13510</name>
</gene>
<dbReference type="GO" id="GO:0016491">
    <property type="term" value="F:oxidoreductase activity"/>
    <property type="evidence" value="ECO:0007669"/>
    <property type="project" value="UniProtKB-KW"/>
</dbReference>
<dbReference type="GO" id="GO:0071949">
    <property type="term" value="F:FAD binding"/>
    <property type="evidence" value="ECO:0007669"/>
    <property type="project" value="InterPro"/>
</dbReference>
<organism evidence="7 8">
    <name type="scientific">Caryophanon tenue</name>
    <dbReference type="NCBI Taxonomy" id="33978"/>
    <lineage>
        <taxon>Bacteria</taxon>
        <taxon>Bacillati</taxon>
        <taxon>Bacillota</taxon>
        <taxon>Bacilli</taxon>
        <taxon>Bacillales</taxon>
        <taxon>Caryophanaceae</taxon>
        <taxon>Caryophanon</taxon>
    </lineage>
</organism>
<evidence type="ECO:0000313" key="7">
    <source>
        <dbReference type="EMBL" id="OCS85448.1"/>
    </source>
</evidence>
<protein>
    <submittedName>
        <fullName evidence="7">FAD-linked oxidase</fullName>
    </submittedName>
</protein>
<accession>A0A1C0YE48</accession>
<evidence type="ECO:0000256" key="5">
    <source>
        <dbReference type="ARBA" id="ARBA00023002"/>
    </source>
</evidence>
<dbReference type="InterPro" id="IPR050416">
    <property type="entry name" value="FAD-linked_Oxidoreductase"/>
</dbReference>
<evidence type="ECO:0000256" key="1">
    <source>
        <dbReference type="ARBA" id="ARBA00001974"/>
    </source>
</evidence>
<evidence type="ECO:0000256" key="3">
    <source>
        <dbReference type="ARBA" id="ARBA00022630"/>
    </source>
</evidence>
<comment type="caution">
    <text evidence="7">The sequence shown here is derived from an EMBL/GenBank/DDBJ whole genome shotgun (WGS) entry which is preliminary data.</text>
</comment>
<dbReference type="Pfam" id="PF08031">
    <property type="entry name" value="BBE"/>
    <property type="match status" value="1"/>
</dbReference>
<dbReference type="InterPro" id="IPR006093">
    <property type="entry name" value="Oxy_OxRdtase_FAD_BS"/>
</dbReference>
<dbReference type="Pfam" id="PF01565">
    <property type="entry name" value="FAD_binding_4"/>
    <property type="match status" value="1"/>
</dbReference>
<dbReference type="InterPro" id="IPR016167">
    <property type="entry name" value="FAD-bd_PCMH_sub1"/>
</dbReference>
<dbReference type="Gene3D" id="3.30.43.10">
    <property type="entry name" value="Uridine Diphospho-n-acetylenolpyruvylglucosamine Reductase, domain 2"/>
    <property type="match status" value="1"/>
</dbReference>
<dbReference type="EMBL" id="MASJ01000014">
    <property type="protein sequence ID" value="OCS85448.1"/>
    <property type="molecule type" value="Genomic_DNA"/>
</dbReference>
<comment type="cofactor">
    <cofactor evidence="1">
        <name>FAD</name>
        <dbReference type="ChEBI" id="CHEBI:57692"/>
    </cofactor>
</comment>
<dbReference type="SUPFAM" id="SSF56176">
    <property type="entry name" value="FAD-binding/transporter-associated domain-like"/>
    <property type="match status" value="1"/>
</dbReference>
<keyword evidence="4" id="KW-0274">FAD</keyword>
<reference evidence="7 8" key="1">
    <citation type="submission" date="2016-07" db="EMBL/GenBank/DDBJ databases">
        <title>Caryophanon tenue genome sequencing.</title>
        <authorList>
            <person name="Verma A."/>
            <person name="Pal Y."/>
            <person name="Krishnamurthi S."/>
        </authorList>
    </citation>
    <scope>NUCLEOTIDE SEQUENCE [LARGE SCALE GENOMIC DNA]</scope>
    <source>
        <strain evidence="7 8">DSM 14152</strain>
    </source>
</reference>
<dbReference type="PROSITE" id="PS51387">
    <property type="entry name" value="FAD_PCMH"/>
    <property type="match status" value="1"/>
</dbReference>
<dbReference type="Gene3D" id="3.30.465.10">
    <property type="match status" value="1"/>
</dbReference>
<dbReference type="InterPro" id="IPR006094">
    <property type="entry name" value="Oxid_FAD_bind_N"/>
</dbReference>
<keyword evidence="3" id="KW-0285">Flavoprotein</keyword>